<reference evidence="1 2" key="2">
    <citation type="journal article" date="2022" name="Mol. Ecol. Resour.">
        <title>The genomes of chicory, endive, great burdock and yacon provide insights into Asteraceae paleo-polyploidization history and plant inulin production.</title>
        <authorList>
            <person name="Fan W."/>
            <person name="Wang S."/>
            <person name="Wang H."/>
            <person name="Wang A."/>
            <person name="Jiang F."/>
            <person name="Liu H."/>
            <person name="Zhao H."/>
            <person name="Xu D."/>
            <person name="Zhang Y."/>
        </authorList>
    </citation>
    <scope>NUCLEOTIDE SEQUENCE [LARGE SCALE GENOMIC DNA]</scope>
    <source>
        <strain evidence="2">cv. Punajuju</strain>
        <tissue evidence="1">Leaves</tissue>
    </source>
</reference>
<comment type="caution">
    <text evidence="1">The sequence shown here is derived from an EMBL/GenBank/DDBJ whole genome shotgun (WGS) entry which is preliminary data.</text>
</comment>
<reference evidence="2" key="1">
    <citation type="journal article" date="2022" name="Mol. Ecol. Resour.">
        <title>The genomes of chicory, endive, great burdock and yacon provide insights into Asteraceae palaeo-polyploidization history and plant inulin production.</title>
        <authorList>
            <person name="Fan W."/>
            <person name="Wang S."/>
            <person name="Wang H."/>
            <person name="Wang A."/>
            <person name="Jiang F."/>
            <person name="Liu H."/>
            <person name="Zhao H."/>
            <person name="Xu D."/>
            <person name="Zhang Y."/>
        </authorList>
    </citation>
    <scope>NUCLEOTIDE SEQUENCE [LARGE SCALE GENOMIC DNA]</scope>
    <source>
        <strain evidence="2">cv. Punajuju</strain>
    </source>
</reference>
<keyword evidence="2" id="KW-1185">Reference proteome</keyword>
<proteinExistence type="predicted"/>
<accession>A0ACB9BNQ0</accession>
<dbReference type="Proteomes" id="UP001055811">
    <property type="component" value="Linkage Group LG06"/>
</dbReference>
<evidence type="ECO:0000313" key="1">
    <source>
        <dbReference type="EMBL" id="KAI3723651.1"/>
    </source>
</evidence>
<name>A0ACB9BNQ0_CICIN</name>
<gene>
    <name evidence="1" type="ORF">L2E82_35405</name>
</gene>
<protein>
    <submittedName>
        <fullName evidence="1">Uncharacterized protein</fullName>
    </submittedName>
</protein>
<sequence>MAGDGSVTVDGVNLQTVTSMTCHMGKDRSDMFSTGLIQSSESLERDGSRFKLGWYDDGAGTMMEDGRVEDFITSDHKKTYDEDCSNGMLLEDGCNGYESVGARKVMEETALAQASPIDPNVFVDGNSDPTVMDAASDPTSPLLSMVMHAKSVDGNSNHGHAQIKGDYFPATRIDSCW</sequence>
<evidence type="ECO:0000313" key="2">
    <source>
        <dbReference type="Proteomes" id="UP001055811"/>
    </source>
</evidence>
<dbReference type="EMBL" id="CM042014">
    <property type="protein sequence ID" value="KAI3723651.1"/>
    <property type="molecule type" value="Genomic_DNA"/>
</dbReference>
<organism evidence="1 2">
    <name type="scientific">Cichorium intybus</name>
    <name type="common">Chicory</name>
    <dbReference type="NCBI Taxonomy" id="13427"/>
    <lineage>
        <taxon>Eukaryota</taxon>
        <taxon>Viridiplantae</taxon>
        <taxon>Streptophyta</taxon>
        <taxon>Embryophyta</taxon>
        <taxon>Tracheophyta</taxon>
        <taxon>Spermatophyta</taxon>
        <taxon>Magnoliopsida</taxon>
        <taxon>eudicotyledons</taxon>
        <taxon>Gunneridae</taxon>
        <taxon>Pentapetalae</taxon>
        <taxon>asterids</taxon>
        <taxon>campanulids</taxon>
        <taxon>Asterales</taxon>
        <taxon>Asteraceae</taxon>
        <taxon>Cichorioideae</taxon>
        <taxon>Cichorieae</taxon>
        <taxon>Cichoriinae</taxon>
        <taxon>Cichorium</taxon>
    </lineage>
</organism>